<dbReference type="InterPro" id="IPR007159">
    <property type="entry name" value="SpoVT-AbrB_dom"/>
</dbReference>
<dbReference type="Proteomes" id="UP000277582">
    <property type="component" value="Unassembled WGS sequence"/>
</dbReference>
<dbReference type="SUPFAM" id="SSF89447">
    <property type="entry name" value="AbrB/MazE/MraZ-like"/>
    <property type="match status" value="1"/>
</dbReference>
<dbReference type="EMBL" id="RCOS01000108">
    <property type="protein sequence ID" value="RSN73859.1"/>
    <property type="molecule type" value="Genomic_DNA"/>
</dbReference>
<dbReference type="AlphaFoldDB" id="A0A3R9PHQ1"/>
<dbReference type="Pfam" id="PF04014">
    <property type="entry name" value="MazE_antitoxin"/>
    <property type="match status" value="1"/>
</dbReference>
<proteinExistence type="predicted"/>
<dbReference type="InterPro" id="IPR052975">
    <property type="entry name" value="Repressor-like_regulatory"/>
</dbReference>
<dbReference type="RefSeq" id="WP_125671709.1">
    <property type="nucleotide sequence ID" value="NZ_RCOS01000108.1"/>
</dbReference>
<protein>
    <submittedName>
        <fullName evidence="2">AbrB/MazE/SpoVT family DNA-binding domain-containing protein</fullName>
    </submittedName>
</protein>
<evidence type="ECO:0000259" key="1">
    <source>
        <dbReference type="SMART" id="SM00966"/>
    </source>
</evidence>
<accession>A0A3R9PHQ1</accession>
<dbReference type="OrthoDB" id="30861at2157"/>
<organism evidence="2 3">
    <name type="scientific">Candidatus Methanodesulfokora washburnensis</name>
    <dbReference type="NCBI Taxonomy" id="2478471"/>
    <lineage>
        <taxon>Archaea</taxon>
        <taxon>Thermoproteota</taxon>
        <taxon>Candidatus Korarchaeia</taxon>
        <taxon>Candidatus Korarchaeia incertae sedis</taxon>
        <taxon>Candidatus Methanodesulfokora</taxon>
    </lineage>
</organism>
<dbReference type="InterPro" id="IPR037914">
    <property type="entry name" value="SpoVT-AbrB_sf"/>
</dbReference>
<dbReference type="PANTHER" id="PTHR34860">
    <property type="entry name" value="REPRESSOR-LIKE PROTEIN SSO7C3"/>
    <property type="match status" value="1"/>
</dbReference>
<evidence type="ECO:0000313" key="2">
    <source>
        <dbReference type="EMBL" id="RSN73859.1"/>
    </source>
</evidence>
<dbReference type="SMART" id="SM00966">
    <property type="entry name" value="SpoVT_AbrB"/>
    <property type="match status" value="1"/>
</dbReference>
<comment type="caution">
    <text evidence="2">The sequence shown here is derived from an EMBL/GenBank/DDBJ whole genome shotgun (WGS) entry which is preliminary data.</text>
</comment>
<keyword evidence="2" id="KW-0238">DNA-binding</keyword>
<dbReference type="Gene3D" id="2.10.260.10">
    <property type="match status" value="1"/>
</dbReference>
<sequence length="82" mass="9464">MDQVKVTRGFQVTLPKEVREITGIKIGDYLLVYVDEKDRIVMEKVREKRKMLKSGRMLSQEEIDMLIARGLSESLAEGGDRH</sequence>
<gene>
    <name evidence="2" type="ORF">D6D85_09275</name>
</gene>
<name>A0A3R9PHQ1_9CREN</name>
<dbReference type="NCBIfam" id="TIGR01439">
    <property type="entry name" value="lp_hng_hel_AbrB"/>
    <property type="match status" value="1"/>
</dbReference>
<dbReference type="PANTHER" id="PTHR34860:SF6">
    <property type="entry name" value="REPRESSOR-LIKE PROTEIN SSO7C3"/>
    <property type="match status" value="1"/>
</dbReference>
<dbReference type="GO" id="GO:0003677">
    <property type="term" value="F:DNA binding"/>
    <property type="evidence" value="ECO:0007669"/>
    <property type="project" value="UniProtKB-KW"/>
</dbReference>
<feature type="domain" description="SpoVT-AbrB" evidence="1">
    <location>
        <begin position="4"/>
        <end position="50"/>
    </location>
</feature>
<evidence type="ECO:0000313" key="3">
    <source>
        <dbReference type="Proteomes" id="UP000277582"/>
    </source>
</evidence>
<reference evidence="2 3" key="1">
    <citation type="submission" date="2018-10" db="EMBL/GenBank/DDBJ databases">
        <title>Co-occurring genomic capacity for anaerobic methane metabolism and dissimilatory sulfite reduction discovered in the Korarchaeota.</title>
        <authorList>
            <person name="Mckay L.J."/>
            <person name="Dlakic M."/>
            <person name="Fields M.W."/>
            <person name="Delmont T.O."/>
            <person name="Eren A.M."/>
            <person name="Jay Z.J."/>
            <person name="Klingelsmith K.B."/>
            <person name="Rusch D.B."/>
            <person name="Inskeep W.P."/>
        </authorList>
    </citation>
    <scope>NUCLEOTIDE SEQUENCE [LARGE SCALE GENOMIC DNA]</scope>
    <source>
        <strain evidence="2 3">MDKW</strain>
    </source>
</reference>
<keyword evidence="3" id="KW-1185">Reference proteome</keyword>